<evidence type="ECO:0000256" key="1">
    <source>
        <dbReference type="SAM" id="Phobius"/>
    </source>
</evidence>
<feature type="chain" id="PRO_5007832625" evidence="2">
    <location>
        <begin position="25"/>
        <end position="409"/>
    </location>
</feature>
<feature type="signal peptide" evidence="2">
    <location>
        <begin position="1"/>
        <end position="24"/>
    </location>
</feature>
<name>A0A162CFV2_9CRUS</name>
<evidence type="ECO:0000313" key="4">
    <source>
        <dbReference type="Proteomes" id="UP000076858"/>
    </source>
</evidence>
<dbReference type="AlphaFoldDB" id="A0A162CFV2"/>
<accession>A0A162CFV2</accession>
<reference evidence="3 4" key="1">
    <citation type="submission" date="2016-03" db="EMBL/GenBank/DDBJ databases">
        <title>EvidentialGene: Evidence-directed Construction of Genes on Genomes.</title>
        <authorList>
            <person name="Gilbert D.G."/>
            <person name="Choi J.-H."/>
            <person name="Mockaitis K."/>
            <person name="Colbourne J."/>
            <person name="Pfrender M."/>
        </authorList>
    </citation>
    <scope>NUCLEOTIDE SEQUENCE [LARGE SCALE GENOMIC DNA]</scope>
    <source>
        <strain evidence="3 4">Xinb3</strain>
        <tissue evidence="3">Complete organism</tissue>
    </source>
</reference>
<feature type="transmembrane region" description="Helical" evidence="1">
    <location>
        <begin position="59"/>
        <end position="82"/>
    </location>
</feature>
<comment type="caution">
    <text evidence="3">The sequence shown here is derived from an EMBL/GenBank/DDBJ whole genome shotgun (WGS) entry which is preliminary data.</text>
</comment>
<keyword evidence="1" id="KW-0472">Membrane</keyword>
<gene>
    <name evidence="3" type="ORF">APZ42_019017</name>
</gene>
<dbReference type="Proteomes" id="UP000076858">
    <property type="component" value="Unassembled WGS sequence"/>
</dbReference>
<dbReference type="EMBL" id="LRGB01000872">
    <property type="protein sequence ID" value="KZS15362.1"/>
    <property type="molecule type" value="Genomic_DNA"/>
</dbReference>
<dbReference type="Pfam" id="PF07841">
    <property type="entry name" value="DM4_12"/>
    <property type="match status" value="1"/>
</dbReference>
<dbReference type="InterPro" id="IPR006631">
    <property type="entry name" value="DM4_12"/>
</dbReference>
<keyword evidence="4" id="KW-1185">Reference proteome</keyword>
<feature type="transmembrane region" description="Helical" evidence="1">
    <location>
        <begin position="221"/>
        <end position="243"/>
    </location>
</feature>
<proteinExistence type="predicted"/>
<keyword evidence="1" id="KW-0812">Transmembrane</keyword>
<evidence type="ECO:0000256" key="2">
    <source>
        <dbReference type="SAM" id="SignalP"/>
    </source>
</evidence>
<evidence type="ECO:0000313" key="3">
    <source>
        <dbReference type="EMBL" id="KZS15362.1"/>
    </source>
</evidence>
<dbReference type="OrthoDB" id="8251490at2759"/>
<keyword evidence="1" id="KW-1133">Transmembrane helix</keyword>
<organism evidence="3 4">
    <name type="scientific">Daphnia magna</name>
    <dbReference type="NCBI Taxonomy" id="35525"/>
    <lineage>
        <taxon>Eukaryota</taxon>
        <taxon>Metazoa</taxon>
        <taxon>Ecdysozoa</taxon>
        <taxon>Arthropoda</taxon>
        <taxon>Crustacea</taxon>
        <taxon>Branchiopoda</taxon>
        <taxon>Diplostraca</taxon>
        <taxon>Cladocera</taxon>
        <taxon>Anomopoda</taxon>
        <taxon>Daphniidae</taxon>
        <taxon>Daphnia</taxon>
    </lineage>
</organism>
<feature type="transmembrane region" description="Helical" evidence="1">
    <location>
        <begin position="149"/>
        <end position="168"/>
    </location>
</feature>
<sequence>MSCGRFKRAAILAVFLLVISMTRAEIGETTSNEPQDNQNGRLYFNNQNSTLIPLGSGGAMLVSTVGIVALVIGAIVLISLIFNHHGLKTGGNLFSPWLTQSGYPAGSYQQSQYYTQPQAHQYVYEPYSKLGYQSQPVARSALVTMASRNWILLSCLVFLTLSVGSSRAEDWEAFQDDITDDGGQALEENEDDGGEQTLDPRLFLILPTGAGNLLNLNTTGALLALLGTAALLSALGFLIYHIVSNKLMMKGQTTYGSGGYSSYGSSGTGGFSTGGFGTGSGSHYGYARSSDAPMDWDSLKILDYISMMEEMWRKLDVHDTGCQKRILCEIHQNEKALGPAASKIVNAFGYARYLSVLNIPDALKNMIDDYQDAADKGRSLQDKECKDVFDSCDFSVKETFLKKLKSHSE</sequence>
<protein>
    <submittedName>
        <fullName evidence="3">Uncharacterized protein</fullName>
    </submittedName>
</protein>
<keyword evidence="2" id="KW-0732">Signal</keyword>